<gene>
    <name evidence="1" type="ORF">EJ02DRAFT_34994</name>
</gene>
<protein>
    <submittedName>
        <fullName evidence="1">Uncharacterized protein</fullName>
    </submittedName>
</protein>
<dbReference type="AlphaFoldDB" id="A0A6A5T069"/>
<organism evidence="1 2">
    <name type="scientific">Clathrospora elynae</name>
    <dbReference type="NCBI Taxonomy" id="706981"/>
    <lineage>
        <taxon>Eukaryota</taxon>
        <taxon>Fungi</taxon>
        <taxon>Dikarya</taxon>
        <taxon>Ascomycota</taxon>
        <taxon>Pezizomycotina</taxon>
        <taxon>Dothideomycetes</taxon>
        <taxon>Pleosporomycetidae</taxon>
        <taxon>Pleosporales</taxon>
        <taxon>Diademaceae</taxon>
        <taxon>Clathrospora</taxon>
    </lineage>
</organism>
<evidence type="ECO:0000313" key="2">
    <source>
        <dbReference type="Proteomes" id="UP000800038"/>
    </source>
</evidence>
<reference evidence="1" key="1">
    <citation type="journal article" date="2020" name="Stud. Mycol.">
        <title>101 Dothideomycetes genomes: a test case for predicting lifestyles and emergence of pathogens.</title>
        <authorList>
            <person name="Haridas S."/>
            <person name="Albert R."/>
            <person name="Binder M."/>
            <person name="Bloem J."/>
            <person name="Labutti K."/>
            <person name="Salamov A."/>
            <person name="Andreopoulos B."/>
            <person name="Baker S."/>
            <person name="Barry K."/>
            <person name="Bills G."/>
            <person name="Bluhm B."/>
            <person name="Cannon C."/>
            <person name="Castanera R."/>
            <person name="Culley D."/>
            <person name="Daum C."/>
            <person name="Ezra D."/>
            <person name="Gonzalez J."/>
            <person name="Henrissat B."/>
            <person name="Kuo A."/>
            <person name="Liang C."/>
            <person name="Lipzen A."/>
            <person name="Lutzoni F."/>
            <person name="Magnuson J."/>
            <person name="Mondo S."/>
            <person name="Nolan M."/>
            <person name="Ohm R."/>
            <person name="Pangilinan J."/>
            <person name="Park H.-J."/>
            <person name="Ramirez L."/>
            <person name="Alfaro M."/>
            <person name="Sun H."/>
            <person name="Tritt A."/>
            <person name="Yoshinaga Y."/>
            <person name="Zwiers L.-H."/>
            <person name="Turgeon B."/>
            <person name="Goodwin S."/>
            <person name="Spatafora J."/>
            <person name="Crous P."/>
            <person name="Grigoriev I."/>
        </authorList>
    </citation>
    <scope>NUCLEOTIDE SEQUENCE</scope>
    <source>
        <strain evidence="1">CBS 161.51</strain>
    </source>
</reference>
<evidence type="ECO:0000313" key="1">
    <source>
        <dbReference type="EMBL" id="KAF1945640.1"/>
    </source>
</evidence>
<name>A0A6A5T069_9PLEO</name>
<accession>A0A6A5T069</accession>
<sequence>MSLHFGRRCCGLTAYSLFTYFSRTHADPETPSISGRSSTMVAKLENRRWHKLAVRKGAVRLEAKPPLQNPSAVSPIWQSIQTKLDCIIWSRCRLLDLAECICTRKKVPEPSSKSSAILPRCQ</sequence>
<proteinExistence type="predicted"/>
<dbReference type="EMBL" id="ML976008">
    <property type="protein sequence ID" value="KAF1945640.1"/>
    <property type="molecule type" value="Genomic_DNA"/>
</dbReference>
<keyword evidence="2" id="KW-1185">Reference proteome</keyword>
<dbReference type="Proteomes" id="UP000800038">
    <property type="component" value="Unassembled WGS sequence"/>
</dbReference>